<dbReference type="EMBL" id="AM920427">
    <property type="protein sequence ID" value="CAP79745.1"/>
    <property type="molecule type" value="Genomic_DNA"/>
</dbReference>
<organism evidence="1 2">
    <name type="scientific">Penicillium rubens (strain ATCC 28089 / DSM 1075 / NRRL 1951 / Wisconsin 54-1255)</name>
    <name type="common">Penicillium chrysogenum</name>
    <dbReference type="NCBI Taxonomy" id="500485"/>
    <lineage>
        <taxon>Eukaryota</taxon>
        <taxon>Fungi</taxon>
        <taxon>Dikarya</taxon>
        <taxon>Ascomycota</taxon>
        <taxon>Pezizomycotina</taxon>
        <taxon>Eurotiomycetes</taxon>
        <taxon>Eurotiomycetidae</taxon>
        <taxon>Eurotiales</taxon>
        <taxon>Aspergillaceae</taxon>
        <taxon>Penicillium</taxon>
        <taxon>Penicillium chrysogenum species complex</taxon>
    </lineage>
</organism>
<reference evidence="1 2" key="1">
    <citation type="journal article" date="2008" name="Nat. Biotechnol.">
        <title>Genome sequencing and analysis of the filamentous fungus Penicillium chrysogenum.</title>
        <authorList>
            <person name="van den Berg M.A."/>
            <person name="Albang R."/>
            <person name="Albermann K."/>
            <person name="Badger J.H."/>
            <person name="Daran J.-M."/>
            <person name="Driessen A.J.M."/>
            <person name="Garcia-Estrada C."/>
            <person name="Fedorova N.D."/>
            <person name="Harris D.M."/>
            <person name="Heijne W.H.M."/>
            <person name="Joardar V.S."/>
            <person name="Kiel J.A.K.W."/>
            <person name="Kovalchuk A."/>
            <person name="Martin J.F."/>
            <person name="Nierman W.C."/>
            <person name="Nijland J.G."/>
            <person name="Pronk J.T."/>
            <person name="Roubos J.A."/>
            <person name="van der Klei I.J."/>
            <person name="van Peij N.N.M.E."/>
            <person name="Veenhuis M."/>
            <person name="von Doehren H."/>
            <person name="Wagner C."/>
            <person name="Wortman J.R."/>
            <person name="Bovenberg R.A.L."/>
        </authorList>
    </citation>
    <scope>NUCLEOTIDE SEQUENCE [LARGE SCALE GENOMIC DNA]</scope>
    <source>
        <strain evidence="2">ATCC 28089 / DSM 1075 / NRRL 1951 / Wisconsin 54-1255</strain>
    </source>
</reference>
<proteinExistence type="predicted"/>
<sequence>MATCFGVGDKQRSKLFIHSSNQTWTDGSEAPRAVRPMGHSAPNGLRNPIAITNLCSPPFVSLILFLLGNKYWHSAKATQARSNQASNCRDVKGNTVTLLDSYSKVPPSSPLFEHVLDTVASVASLQTFAL</sequence>
<dbReference type="VEuPathDB" id="FungiDB:PCH_Pc12g01180"/>
<keyword evidence="2" id="KW-1185">Reference proteome</keyword>
<accession>B6GYI0</accession>
<evidence type="ECO:0000313" key="2">
    <source>
        <dbReference type="Proteomes" id="UP000000724"/>
    </source>
</evidence>
<dbReference type="HOGENOM" id="CLU_1938843_0_0_1"/>
<dbReference type="AlphaFoldDB" id="B6GYI0"/>
<dbReference type="OMA" id="NQASNCR"/>
<gene>
    <name evidence="1" type="ORF">Pc12g01180</name>
    <name evidence="1" type="ORF">PCH_Pc12g01180</name>
</gene>
<evidence type="ECO:0000313" key="1">
    <source>
        <dbReference type="EMBL" id="CAP79745.1"/>
    </source>
</evidence>
<dbReference type="Proteomes" id="UP000000724">
    <property type="component" value="Contig Pc00c12"/>
</dbReference>
<protein>
    <submittedName>
        <fullName evidence="1">Uncharacterized protein</fullName>
    </submittedName>
</protein>
<name>B6GYI0_PENRW</name>